<dbReference type="PROSITE" id="PS51762">
    <property type="entry name" value="GH16_2"/>
    <property type="match status" value="1"/>
</dbReference>
<dbReference type="OrthoDB" id="9809583at2"/>
<dbReference type="EMBL" id="NPBY01000049">
    <property type="protein sequence ID" value="PAD74984.1"/>
    <property type="molecule type" value="Genomic_DNA"/>
</dbReference>
<keyword evidence="5" id="KW-0378">Hydrolase</keyword>
<feature type="active site" description="Proton donor" evidence="10">
    <location>
        <position position="145"/>
    </location>
</feature>
<evidence type="ECO:0000256" key="10">
    <source>
        <dbReference type="PIRSR" id="PIRSR608264-1"/>
    </source>
</evidence>
<evidence type="ECO:0000256" key="5">
    <source>
        <dbReference type="ARBA" id="ARBA00022801"/>
    </source>
</evidence>
<dbReference type="GO" id="GO:0005975">
    <property type="term" value="P:carbohydrate metabolic process"/>
    <property type="evidence" value="ECO:0007669"/>
    <property type="project" value="InterPro"/>
</dbReference>
<dbReference type="Gene3D" id="2.60.120.200">
    <property type="match status" value="1"/>
</dbReference>
<dbReference type="InterPro" id="IPR008263">
    <property type="entry name" value="GH16_AS"/>
</dbReference>
<dbReference type="NCBIfam" id="NF047856">
    <property type="entry name" value="BGlucanaseBglS"/>
    <property type="match status" value="1"/>
</dbReference>
<accession>A0A268EPE1</accession>
<sequence>MTKWMSIRVKMTALLAAAALLISVSATQPVQAQGAAFTEPLNGPNPGMFYTSDGWGNGVDFGVGWKASNQEFSNGIMALRLDNVGCPSNCSGKPYASAEYATTQKYGYGRVEARIKAAKGAGLVTSLFTYSGAAPGTSNDEIDIEILGKDTTKMETNYFTNGVGGHSTVIDLGFDASLDFHDYAFEWSPTSIKWYVDGRLVHTETGSRGPLPTSPGYIMVNLWSGAGPAEIWTGKFTYPGHPIRAYYDWIKFTPAS</sequence>
<dbReference type="PANTHER" id="PTHR31062">
    <property type="entry name" value="XYLOGLUCAN ENDOTRANSGLUCOSYLASE/HYDROLASE PROTEIN 8-RELATED"/>
    <property type="match status" value="1"/>
</dbReference>
<comment type="caution">
    <text evidence="13">The sequence shown here is derived from an EMBL/GenBank/DDBJ whole genome shotgun (WGS) entry which is preliminary data.</text>
</comment>
<feature type="domain" description="GH16" evidence="12">
    <location>
        <begin position="23"/>
        <end position="256"/>
    </location>
</feature>
<dbReference type="Pfam" id="PF00722">
    <property type="entry name" value="Glyco_hydro_16"/>
    <property type="match status" value="1"/>
</dbReference>
<comment type="catalytic activity">
    <reaction evidence="1">
        <text>Hydrolysis of (1-&gt;4)-beta-D-glucosidic linkages in beta-D-glucans containing (1-&gt;3)- and (1-&gt;4)-bonds.</text>
        <dbReference type="EC" id="3.2.1.73"/>
    </reaction>
</comment>
<comment type="similarity">
    <text evidence="2">Belongs to the glycosyl hydrolase 16 family.</text>
</comment>
<dbReference type="InterPro" id="IPR013320">
    <property type="entry name" value="ConA-like_dom_sf"/>
</dbReference>
<dbReference type="RefSeq" id="WP_095266405.1">
    <property type="nucleotide sequence ID" value="NZ_NPBY01000049.1"/>
</dbReference>
<reference evidence="13 14" key="1">
    <citation type="submission" date="2017-07" db="EMBL/GenBank/DDBJ databases">
        <title>Isolation and whole genome analysis of endospore-forming bacteria from heroin.</title>
        <authorList>
            <person name="Kalinowski J."/>
            <person name="Ahrens B."/>
            <person name="Al-Dilaimi A."/>
            <person name="Winkler A."/>
            <person name="Wibberg D."/>
            <person name="Schleenbecker U."/>
            <person name="Ruckert C."/>
            <person name="Wolfel R."/>
            <person name="Grass G."/>
        </authorList>
    </citation>
    <scope>NUCLEOTIDE SEQUENCE [LARGE SCALE GENOMIC DNA]</scope>
    <source>
        <strain evidence="13 14">7537-G1</strain>
    </source>
</reference>
<feature type="active site" description="Nucleophile" evidence="10">
    <location>
        <position position="141"/>
    </location>
</feature>
<organism evidence="13 14">
    <name type="scientific">Paenibacillus campinasensis</name>
    <dbReference type="NCBI Taxonomy" id="66347"/>
    <lineage>
        <taxon>Bacteria</taxon>
        <taxon>Bacillati</taxon>
        <taxon>Bacillota</taxon>
        <taxon>Bacilli</taxon>
        <taxon>Bacillales</taxon>
        <taxon>Paenibacillaceae</taxon>
        <taxon>Paenibacillus</taxon>
    </lineage>
</organism>
<evidence type="ECO:0000256" key="3">
    <source>
        <dbReference type="ARBA" id="ARBA00012690"/>
    </source>
</evidence>
<evidence type="ECO:0000256" key="2">
    <source>
        <dbReference type="ARBA" id="ARBA00006865"/>
    </source>
</evidence>
<protein>
    <recommendedName>
        <fullName evidence="4">Beta-glucanase</fullName>
        <ecNumber evidence="3">3.2.1.73</ecNumber>
    </recommendedName>
    <alternativeName>
        <fullName evidence="9">1,3-1,4-beta-D-glucan 4-glucanohydrolase</fullName>
    </alternativeName>
    <alternativeName>
        <fullName evidence="8">Endo-beta-1,3-1,4 glucanase</fullName>
    </alternativeName>
    <alternativeName>
        <fullName evidence="7">Lichenase</fullName>
    </alternativeName>
</protein>
<name>A0A268EPE1_9BACL</name>
<dbReference type="AlphaFoldDB" id="A0A268EPE1"/>
<gene>
    <name evidence="13" type="ORF">CHH67_17045</name>
</gene>
<dbReference type="InterPro" id="IPR000757">
    <property type="entry name" value="Beta-glucanase-like"/>
</dbReference>
<feature type="chain" id="PRO_5032768202" description="Beta-glucanase" evidence="11">
    <location>
        <begin position="33"/>
        <end position="256"/>
    </location>
</feature>
<dbReference type="Proteomes" id="UP000215596">
    <property type="component" value="Unassembled WGS sequence"/>
</dbReference>
<evidence type="ECO:0000256" key="8">
    <source>
        <dbReference type="ARBA" id="ARBA00029771"/>
    </source>
</evidence>
<dbReference type="InterPro" id="IPR008264">
    <property type="entry name" value="Beta_glucanase"/>
</dbReference>
<dbReference type="SUPFAM" id="SSF49899">
    <property type="entry name" value="Concanavalin A-like lectins/glucanases"/>
    <property type="match status" value="1"/>
</dbReference>
<proteinExistence type="inferred from homology"/>
<evidence type="ECO:0000259" key="12">
    <source>
        <dbReference type="PROSITE" id="PS51762"/>
    </source>
</evidence>
<dbReference type="EC" id="3.2.1.73" evidence="3"/>
<dbReference type="PROSITE" id="PS01034">
    <property type="entry name" value="GH16_1"/>
    <property type="match status" value="1"/>
</dbReference>
<dbReference type="CDD" id="cd02175">
    <property type="entry name" value="GH16_lichenase"/>
    <property type="match status" value="1"/>
</dbReference>
<evidence type="ECO:0000313" key="14">
    <source>
        <dbReference type="Proteomes" id="UP000215596"/>
    </source>
</evidence>
<keyword evidence="6" id="KW-0326">Glycosidase</keyword>
<dbReference type="GO" id="GO:0042972">
    <property type="term" value="F:licheninase activity"/>
    <property type="evidence" value="ECO:0007669"/>
    <property type="project" value="UniProtKB-EC"/>
</dbReference>
<evidence type="ECO:0000256" key="9">
    <source>
        <dbReference type="ARBA" id="ARBA00031665"/>
    </source>
</evidence>
<evidence type="ECO:0000256" key="4">
    <source>
        <dbReference type="ARBA" id="ARBA00014569"/>
    </source>
</evidence>
<feature type="signal peptide" evidence="11">
    <location>
        <begin position="1"/>
        <end position="32"/>
    </location>
</feature>
<dbReference type="InterPro" id="IPR044791">
    <property type="entry name" value="Beta-glucanase/XTH"/>
</dbReference>
<evidence type="ECO:0000256" key="6">
    <source>
        <dbReference type="ARBA" id="ARBA00023295"/>
    </source>
</evidence>
<dbReference type="PRINTS" id="PR00737">
    <property type="entry name" value="GLHYDRLASE16"/>
</dbReference>
<evidence type="ECO:0000256" key="11">
    <source>
        <dbReference type="SAM" id="SignalP"/>
    </source>
</evidence>
<keyword evidence="11" id="KW-0732">Signal</keyword>
<evidence type="ECO:0000256" key="7">
    <source>
        <dbReference type="ARBA" id="ARBA00029722"/>
    </source>
</evidence>
<evidence type="ECO:0000256" key="1">
    <source>
        <dbReference type="ARBA" id="ARBA00000481"/>
    </source>
</evidence>
<evidence type="ECO:0000313" key="13">
    <source>
        <dbReference type="EMBL" id="PAD74984.1"/>
    </source>
</evidence>